<keyword evidence="4" id="KW-1185">Reference proteome</keyword>
<dbReference type="SMART" id="SM00241">
    <property type="entry name" value="ZP"/>
    <property type="match status" value="1"/>
</dbReference>
<dbReference type="PROSITE" id="PS51034">
    <property type="entry name" value="ZP_2"/>
    <property type="match status" value="1"/>
</dbReference>
<dbReference type="Pfam" id="PF25272">
    <property type="entry name" value="VERL_C"/>
    <property type="match status" value="1"/>
</dbReference>
<keyword evidence="2" id="KW-1133">Transmembrane helix</keyword>
<keyword evidence="2" id="KW-0812">Transmembrane</keyword>
<keyword evidence="2" id="KW-0472">Membrane</keyword>
<dbReference type="InterPro" id="IPR057371">
    <property type="entry name" value="VERL_C"/>
</dbReference>
<feature type="compositionally biased region" description="Polar residues" evidence="1">
    <location>
        <begin position="453"/>
        <end position="471"/>
    </location>
</feature>
<evidence type="ECO:0000256" key="2">
    <source>
        <dbReference type="SAM" id="Phobius"/>
    </source>
</evidence>
<feature type="region of interest" description="Disordered" evidence="1">
    <location>
        <begin position="425"/>
        <end position="479"/>
    </location>
</feature>
<feature type="non-terminal residue" evidence="3">
    <location>
        <position position="1"/>
    </location>
</feature>
<dbReference type="Proteomes" id="UP000749559">
    <property type="component" value="Unassembled WGS sequence"/>
</dbReference>
<dbReference type="InterPro" id="IPR001507">
    <property type="entry name" value="ZP_dom"/>
</dbReference>
<sequence length="479" mass="53674">PRLCFMTILKNKQDFMGILPFHRQLESWKADTVLYNKWLLLYNSSEFTMSPAFYMVLMVTMVMYESPATAVEVTAMVSCANDRFTIRVDSDSLKIGKVYVEGHEDTCKNENPPTNNIGIFILMLSDKGSDCGVKEDPNTGKYKVTIRSESYMEDPNGQLTFLNPQVDKRWTIVCDFKGLKDGVVNVISTNQFKVSGDIIIENDEIVQPNETVVLEVLKEATGEVTTQGETLTIGTPVKLRITLTPSETAKGIQPKARCHMTDGTTNQKYMLTTSEGCPVPSNMLFKAPWSIHNYTALTSPSFQLPKFTSSENLVFICHVQYCPMAGEAECQNAENCGLPTRKRREAKNITKTPTKSDSIYTRIRVTNGESGLILCHPPCDCFKKIDVIASLAILGSLLLLTTALCLACSLRYRAINTVQGQENHHKPYETMKKGGKVDRRFQTGSEDGRSRRSSTPTHQSYARNSEDQIYNNGRGHVRY</sequence>
<comment type="caution">
    <text evidence="3">The sequence shown here is derived from an EMBL/GenBank/DDBJ whole genome shotgun (WGS) entry which is preliminary data.</text>
</comment>
<proteinExistence type="predicted"/>
<dbReference type="EMBL" id="CAIIXF020000006">
    <property type="protein sequence ID" value="CAH1786888.1"/>
    <property type="molecule type" value="Genomic_DNA"/>
</dbReference>
<organism evidence="3 4">
    <name type="scientific">Owenia fusiformis</name>
    <name type="common">Polychaete worm</name>
    <dbReference type="NCBI Taxonomy" id="6347"/>
    <lineage>
        <taxon>Eukaryota</taxon>
        <taxon>Metazoa</taxon>
        <taxon>Spiralia</taxon>
        <taxon>Lophotrochozoa</taxon>
        <taxon>Annelida</taxon>
        <taxon>Polychaeta</taxon>
        <taxon>Sedentaria</taxon>
        <taxon>Canalipalpata</taxon>
        <taxon>Sabellida</taxon>
        <taxon>Oweniida</taxon>
        <taxon>Oweniidae</taxon>
        <taxon>Owenia</taxon>
    </lineage>
</organism>
<feature type="compositionally biased region" description="Basic and acidic residues" evidence="1">
    <location>
        <begin position="425"/>
        <end position="450"/>
    </location>
</feature>
<reference evidence="3" key="1">
    <citation type="submission" date="2022-03" db="EMBL/GenBank/DDBJ databases">
        <authorList>
            <person name="Martin C."/>
        </authorList>
    </citation>
    <scope>NUCLEOTIDE SEQUENCE</scope>
</reference>
<dbReference type="AlphaFoldDB" id="A0A8J1TYJ9"/>
<feature type="transmembrane region" description="Helical" evidence="2">
    <location>
        <begin position="387"/>
        <end position="410"/>
    </location>
</feature>
<evidence type="ECO:0000313" key="4">
    <source>
        <dbReference type="Proteomes" id="UP000749559"/>
    </source>
</evidence>
<protein>
    <submittedName>
        <fullName evidence="3">Uncharacterized protein</fullName>
    </submittedName>
</protein>
<name>A0A8J1TYJ9_OWEFU</name>
<evidence type="ECO:0000256" key="1">
    <source>
        <dbReference type="SAM" id="MobiDB-lite"/>
    </source>
</evidence>
<evidence type="ECO:0000313" key="3">
    <source>
        <dbReference type="EMBL" id="CAH1786888.1"/>
    </source>
</evidence>
<accession>A0A8J1TYJ9</accession>
<gene>
    <name evidence="3" type="ORF">OFUS_LOCUS12694</name>
</gene>